<gene>
    <name evidence="1" type="ORF">EVJ58_g10564</name>
</gene>
<comment type="caution">
    <text evidence="1">The sequence shown here is derived from an EMBL/GenBank/DDBJ whole genome shotgun (WGS) entry which is preliminary data.</text>
</comment>
<dbReference type="AlphaFoldDB" id="A0A4Y9XQ08"/>
<dbReference type="STRING" id="34475.A0A4Y9XQ08"/>
<reference evidence="1 2" key="1">
    <citation type="submission" date="2019-01" db="EMBL/GenBank/DDBJ databases">
        <title>Genome sequencing of the rare red list fungi Fomitopsis rosea.</title>
        <authorList>
            <person name="Buettner E."/>
            <person name="Kellner H."/>
        </authorList>
    </citation>
    <scope>NUCLEOTIDE SEQUENCE [LARGE SCALE GENOMIC DNA]</scope>
    <source>
        <strain evidence="1 2">DSM 105464</strain>
    </source>
</reference>
<dbReference type="EMBL" id="SEKV01001186">
    <property type="protein sequence ID" value="TFY51443.1"/>
    <property type="molecule type" value="Genomic_DNA"/>
</dbReference>
<accession>A0A4Y9XQ08</accession>
<sequence>MCVVHCEGVWHSRWSTGVNGQDVPLREGRPGGCQCEERLAQHHVVRVPVSARRVRSLRRVIPRGDDRDAVADPDVDMDADAQLVQTRDGAQEALGRDPDTVLDEVMADAGVEDEDEYADDESEDEIKEYIHNTCNGVCDIIITDWQCRKQTLPRHGQMWNYYRFYGRVRKWDGLIALVRVHVKDRGLGMYIFRGYLIGGLNSPAAGARMRRTPM</sequence>
<organism evidence="1 2">
    <name type="scientific">Rhodofomes roseus</name>
    <dbReference type="NCBI Taxonomy" id="34475"/>
    <lineage>
        <taxon>Eukaryota</taxon>
        <taxon>Fungi</taxon>
        <taxon>Dikarya</taxon>
        <taxon>Basidiomycota</taxon>
        <taxon>Agaricomycotina</taxon>
        <taxon>Agaricomycetes</taxon>
        <taxon>Polyporales</taxon>
        <taxon>Rhodofomes</taxon>
    </lineage>
</organism>
<name>A0A4Y9XQ08_9APHY</name>
<evidence type="ECO:0000313" key="1">
    <source>
        <dbReference type="EMBL" id="TFY51443.1"/>
    </source>
</evidence>
<proteinExistence type="predicted"/>
<protein>
    <submittedName>
        <fullName evidence="1">Uncharacterized protein</fullName>
    </submittedName>
</protein>
<dbReference type="Proteomes" id="UP000298390">
    <property type="component" value="Unassembled WGS sequence"/>
</dbReference>
<evidence type="ECO:0000313" key="2">
    <source>
        <dbReference type="Proteomes" id="UP000298390"/>
    </source>
</evidence>